<dbReference type="AlphaFoldDB" id="A0AA35LY66"/>
<protein>
    <recommendedName>
        <fullName evidence="3">Methyltransferase LaeA</fullName>
    </recommendedName>
</protein>
<dbReference type="Proteomes" id="UP001160390">
    <property type="component" value="Unassembled WGS sequence"/>
</dbReference>
<organism evidence="1 2">
    <name type="scientific">Clonostachys chloroleuca</name>
    <dbReference type="NCBI Taxonomy" id="1926264"/>
    <lineage>
        <taxon>Eukaryota</taxon>
        <taxon>Fungi</taxon>
        <taxon>Dikarya</taxon>
        <taxon>Ascomycota</taxon>
        <taxon>Pezizomycotina</taxon>
        <taxon>Sordariomycetes</taxon>
        <taxon>Hypocreomycetidae</taxon>
        <taxon>Hypocreales</taxon>
        <taxon>Bionectriaceae</taxon>
        <taxon>Clonostachys</taxon>
    </lineage>
</organism>
<proteinExistence type="predicted"/>
<dbReference type="CDD" id="cd02440">
    <property type="entry name" value="AdoMet_MTases"/>
    <property type="match status" value="1"/>
</dbReference>
<dbReference type="EMBL" id="CABFNP030000782">
    <property type="protein sequence ID" value="CAI6085970.1"/>
    <property type="molecule type" value="Genomic_DNA"/>
</dbReference>
<sequence>MLKDESRNSPSFVVMSDTETNSNCHNLIPRVKLRDVYFSLGRWYGKNGDIEREKYKFPIDEEEKTRLDIFHKFFLVARNNSLFSAPLDVESPLRVLDIGTGTGIWAIELSERHLALVLTMGNRKYPQMHVQGLDINMIQPEMIPRTMEPPKLHDVEGSWDTLRLDWDFIHVRTLFGSIQCWSTLYKKIFMWARSFTYLCHPIRHLKPDTGYVEQVEIDWAPQCDDNSLPPNSALHQWASRLLGGMDLYGRPMRVHPGQTRRRLALAGFTDINETVIRVCYSPWSEDGNAKEAGRWFNVGLSEGLMALSLSAMVTILGMSEKEVEVLCEKVRQEICTLSYHAYCRIYCDDYSRYMRYIWTARKPADSHATPDNIAAED</sequence>
<comment type="caution">
    <text evidence="1">The sequence shown here is derived from an EMBL/GenBank/DDBJ whole genome shotgun (WGS) entry which is preliminary data.</text>
</comment>
<dbReference type="Pfam" id="PF13489">
    <property type="entry name" value="Methyltransf_23"/>
    <property type="match status" value="1"/>
</dbReference>
<accession>A0AA35LY66</accession>
<dbReference type="InterPro" id="IPR029063">
    <property type="entry name" value="SAM-dependent_MTases_sf"/>
</dbReference>
<evidence type="ECO:0008006" key="3">
    <source>
        <dbReference type="Google" id="ProtNLM"/>
    </source>
</evidence>
<evidence type="ECO:0000313" key="1">
    <source>
        <dbReference type="EMBL" id="CAI6085970.1"/>
    </source>
</evidence>
<keyword evidence="2" id="KW-1185">Reference proteome</keyword>
<dbReference type="SUPFAM" id="SSF53335">
    <property type="entry name" value="S-adenosyl-L-methionine-dependent methyltransferases"/>
    <property type="match status" value="1"/>
</dbReference>
<dbReference type="Gene3D" id="3.40.50.150">
    <property type="entry name" value="Vaccinia Virus protein VP39"/>
    <property type="match status" value="1"/>
</dbReference>
<name>A0AA35LY66_9HYPO</name>
<gene>
    <name evidence="1" type="ORF">CCHLO57077_00019595</name>
</gene>
<reference evidence="1" key="1">
    <citation type="submission" date="2023-01" db="EMBL/GenBank/DDBJ databases">
        <authorList>
            <person name="Piombo E."/>
        </authorList>
    </citation>
    <scope>NUCLEOTIDE SEQUENCE</scope>
</reference>
<evidence type="ECO:0000313" key="2">
    <source>
        <dbReference type="Proteomes" id="UP001160390"/>
    </source>
</evidence>